<protein>
    <submittedName>
        <fullName evidence="2">Vegetative cell wall protein gp1-like</fullName>
    </submittedName>
</protein>
<name>A0AAX6H6A1_IRIPA</name>
<feature type="compositionally biased region" description="Basic residues" evidence="1">
    <location>
        <begin position="80"/>
        <end position="100"/>
    </location>
</feature>
<evidence type="ECO:0000313" key="2">
    <source>
        <dbReference type="EMBL" id="KAJ6836254.1"/>
    </source>
</evidence>
<dbReference type="Proteomes" id="UP001140949">
    <property type="component" value="Unassembled WGS sequence"/>
</dbReference>
<organism evidence="2 3">
    <name type="scientific">Iris pallida</name>
    <name type="common">Sweet iris</name>
    <dbReference type="NCBI Taxonomy" id="29817"/>
    <lineage>
        <taxon>Eukaryota</taxon>
        <taxon>Viridiplantae</taxon>
        <taxon>Streptophyta</taxon>
        <taxon>Embryophyta</taxon>
        <taxon>Tracheophyta</taxon>
        <taxon>Spermatophyta</taxon>
        <taxon>Magnoliopsida</taxon>
        <taxon>Liliopsida</taxon>
        <taxon>Asparagales</taxon>
        <taxon>Iridaceae</taxon>
        <taxon>Iridoideae</taxon>
        <taxon>Irideae</taxon>
        <taxon>Iris</taxon>
    </lineage>
</organism>
<evidence type="ECO:0000256" key="1">
    <source>
        <dbReference type="SAM" id="MobiDB-lite"/>
    </source>
</evidence>
<feature type="region of interest" description="Disordered" evidence="1">
    <location>
        <begin position="72"/>
        <end position="108"/>
    </location>
</feature>
<comment type="caution">
    <text evidence="2">The sequence shown here is derived from an EMBL/GenBank/DDBJ whole genome shotgun (WGS) entry which is preliminary data.</text>
</comment>
<reference evidence="2" key="2">
    <citation type="submission" date="2023-04" db="EMBL/GenBank/DDBJ databases">
        <authorList>
            <person name="Bruccoleri R.E."/>
            <person name="Oakeley E.J."/>
            <person name="Faust A.-M."/>
            <person name="Dessus-Babus S."/>
            <person name="Altorfer M."/>
            <person name="Burckhardt D."/>
            <person name="Oertli M."/>
            <person name="Naumann U."/>
            <person name="Petersen F."/>
            <person name="Wong J."/>
        </authorList>
    </citation>
    <scope>NUCLEOTIDE SEQUENCE</scope>
    <source>
        <strain evidence="2">GSM-AAB239-AS_SAM_17_03QT</strain>
        <tissue evidence="2">Leaf</tissue>
    </source>
</reference>
<gene>
    <name evidence="2" type="ORF">M6B38_327155</name>
</gene>
<dbReference type="AlphaFoldDB" id="A0AAX6H6A1"/>
<dbReference type="EMBL" id="JANAVB010012200">
    <property type="protein sequence ID" value="KAJ6836254.1"/>
    <property type="molecule type" value="Genomic_DNA"/>
</dbReference>
<reference evidence="2" key="1">
    <citation type="journal article" date="2023" name="GigaByte">
        <title>Genome assembly of the bearded iris, Iris pallida Lam.</title>
        <authorList>
            <person name="Bruccoleri R.E."/>
            <person name="Oakeley E.J."/>
            <person name="Faust A.M.E."/>
            <person name="Altorfer M."/>
            <person name="Dessus-Babus S."/>
            <person name="Burckhardt D."/>
            <person name="Oertli M."/>
            <person name="Naumann U."/>
            <person name="Petersen F."/>
            <person name="Wong J."/>
        </authorList>
    </citation>
    <scope>NUCLEOTIDE SEQUENCE</scope>
    <source>
        <strain evidence="2">GSM-AAB239-AS_SAM_17_03QT</strain>
    </source>
</reference>
<sequence length="189" mass="20849">MTKIKINIIVKEVKKRERGKLPRERAELSTPVVGRSAEKAVVVALLRGARKSCSRIGRVQAAWGSPTLVVVSGGRGDRRSSRRHTSARRAARGSGARRRNQWCSARASEEGRGAPIGFRREWPPTAASVDRSWTWAGQSMVSSPVPEGGGRAARRMIGAGLFPRPVLSRLRRAWRRGFGKGRSCEIFPR</sequence>
<accession>A0AAX6H6A1</accession>
<evidence type="ECO:0000313" key="3">
    <source>
        <dbReference type="Proteomes" id="UP001140949"/>
    </source>
</evidence>
<keyword evidence="3" id="KW-1185">Reference proteome</keyword>
<proteinExistence type="predicted"/>